<proteinExistence type="inferred from homology"/>
<feature type="region of interest" description="Disordered" evidence="12">
    <location>
        <begin position="1"/>
        <end position="32"/>
    </location>
</feature>
<dbReference type="GO" id="GO:0003677">
    <property type="term" value="F:DNA binding"/>
    <property type="evidence" value="ECO:0007669"/>
    <property type="project" value="InterPro"/>
</dbReference>
<sequence>MTDADIAGATADDQPGFELGGAPASSPASGSASGAGYRVLARKYRPGTFEDLIGQEAMVRTISNSFEAGRVPQAWILTGVRGVGKTTTARILARALNYELPDGSVKGPTIHMPKMGVHCQAIMESRHIDILEMDAASHTGIDDVRQITDGVRYAPSSARYKVYIIDEVHMLSEKAFNAFLKTLEEPPEHAKFVFATTEIRKVPVTVLSRCQRFDLRRVESDVLMAHLASIADKEGVKTEPEALGLIARAAEGSVRDSLSLFDQAIAHAAGMVRAEDVRQMLGLADRTRVIDLFQSLASGDIAAAFKEFRDQYDTGADPVVVLSDLAEFVNFVTRVKVVPATADNLALGETERTRGRDFAAKLSMRVLSRMWQMLLKGIAEVQAATRPQAAAEMVLVRIAYVSDLPTPDEAIKMIDANGGSSPMLGGNVVGNAAPRGSSAMLSSGGDDGSQLRAVASSTRPALDTSPRPQMSAPAPAPVAVEAAPVLRLNTFAELVALTGEKRDLQIKSALEADMRLVRMEDGRLEVSLERSAARSVVNELSRKLEQWTGRRWTVIVSNEAGQPTLRAQAQAAKEKLTDGVHADLRVQAVMAKFPGTQVIDVRRIAPDTGSGADDSGPVAAAEEDDDL</sequence>
<dbReference type="GO" id="GO:0006261">
    <property type="term" value="P:DNA-templated DNA replication"/>
    <property type="evidence" value="ECO:0007669"/>
    <property type="project" value="TreeGrafter"/>
</dbReference>
<evidence type="ECO:0000256" key="6">
    <source>
        <dbReference type="ARBA" id="ARBA00022741"/>
    </source>
</evidence>
<dbReference type="GO" id="GO:0009360">
    <property type="term" value="C:DNA polymerase III complex"/>
    <property type="evidence" value="ECO:0007669"/>
    <property type="project" value="InterPro"/>
</dbReference>
<keyword evidence="4 11" id="KW-0235">DNA replication</keyword>
<dbReference type="STRING" id="211460.YH63_09540"/>
<keyword evidence="8 11" id="KW-0067">ATP-binding</keyword>
<feature type="compositionally biased region" description="Low complexity" evidence="12">
    <location>
        <begin position="20"/>
        <end position="32"/>
    </location>
</feature>
<dbReference type="Pfam" id="PF22608">
    <property type="entry name" value="DNAX_ATPase_lid"/>
    <property type="match status" value="1"/>
</dbReference>
<dbReference type="CDD" id="cd00009">
    <property type="entry name" value="AAA"/>
    <property type="match status" value="1"/>
</dbReference>
<evidence type="ECO:0000256" key="7">
    <source>
        <dbReference type="ARBA" id="ARBA00022833"/>
    </source>
</evidence>
<dbReference type="EMBL" id="LBIA02000001">
    <property type="protein sequence ID" value="TKT71615.1"/>
    <property type="molecule type" value="Genomic_DNA"/>
</dbReference>
<dbReference type="SMART" id="SM00382">
    <property type="entry name" value="AAA"/>
    <property type="match status" value="1"/>
</dbReference>
<organism evidence="14 15">
    <name type="scientific">Afipia massiliensis</name>
    <dbReference type="NCBI Taxonomy" id="211460"/>
    <lineage>
        <taxon>Bacteria</taxon>
        <taxon>Pseudomonadati</taxon>
        <taxon>Pseudomonadota</taxon>
        <taxon>Alphaproteobacteria</taxon>
        <taxon>Hyphomicrobiales</taxon>
        <taxon>Nitrobacteraceae</taxon>
        <taxon>Afipia</taxon>
    </lineage>
</organism>
<keyword evidence="2 11" id="KW-0808">Transferase</keyword>
<feature type="compositionally biased region" description="Low complexity" evidence="12">
    <location>
        <begin position="1"/>
        <end position="13"/>
    </location>
</feature>
<dbReference type="NCBIfam" id="TIGR02397">
    <property type="entry name" value="dnaX_nterm"/>
    <property type="match status" value="1"/>
</dbReference>
<keyword evidence="15" id="KW-1185">Reference proteome</keyword>
<dbReference type="GO" id="GO:0003887">
    <property type="term" value="F:DNA-directed DNA polymerase activity"/>
    <property type="evidence" value="ECO:0007669"/>
    <property type="project" value="UniProtKB-KW"/>
</dbReference>
<dbReference type="NCBIfam" id="NF006585">
    <property type="entry name" value="PRK09111.1"/>
    <property type="match status" value="1"/>
</dbReference>
<dbReference type="InterPro" id="IPR045085">
    <property type="entry name" value="HLD_clamp_pol_III_gamma_tau"/>
</dbReference>
<dbReference type="SUPFAM" id="SSF48019">
    <property type="entry name" value="post-AAA+ oligomerization domain-like"/>
    <property type="match status" value="1"/>
</dbReference>
<dbReference type="InterPro" id="IPR027417">
    <property type="entry name" value="P-loop_NTPase"/>
</dbReference>
<dbReference type="Pfam" id="PF12169">
    <property type="entry name" value="DNA_pol3_gamma3"/>
    <property type="match status" value="1"/>
</dbReference>
<dbReference type="InterPro" id="IPR022107">
    <property type="entry name" value="DNA_pol_III_gamma/tau_C"/>
</dbReference>
<accession>A0A4U6BQ38</accession>
<dbReference type="GO" id="GO:0005524">
    <property type="term" value="F:ATP binding"/>
    <property type="evidence" value="ECO:0007669"/>
    <property type="project" value="UniProtKB-KW"/>
</dbReference>
<comment type="function">
    <text evidence="11">DNA polymerase III is a complex, multichain enzyme responsible for most of the replicative synthesis in bacteria. This DNA polymerase also exhibits 3' to 5' exonuclease activity.</text>
</comment>
<dbReference type="FunFam" id="3.40.50.300:FF:000014">
    <property type="entry name" value="DNA polymerase III subunit gamma/tau"/>
    <property type="match status" value="1"/>
</dbReference>
<evidence type="ECO:0000256" key="12">
    <source>
        <dbReference type="SAM" id="MobiDB-lite"/>
    </source>
</evidence>
<evidence type="ECO:0000256" key="5">
    <source>
        <dbReference type="ARBA" id="ARBA00022723"/>
    </source>
</evidence>
<protein>
    <recommendedName>
        <fullName evidence="11">DNA polymerase III subunit gamma/tau</fullName>
        <ecNumber evidence="11">2.7.7.7</ecNumber>
    </recommendedName>
</protein>
<dbReference type="InterPro" id="IPR008921">
    <property type="entry name" value="DNA_pol3_clamp-load_cplx_C"/>
</dbReference>
<evidence type="ECO:0000259" key="13">
    <source>
        <dbReference type="SMART" id="SM00382"/>
    </source>
</evidence>
<dbReference type="Pfam" id="PF13177">
    <property type="entry name" value="DNA_pol3_delta2"/>
    <property type="match status" value="1"/>
</dbReference>
<dbReference type="Proteomes" id="UP000034832">
    <property type="component" value="Unassembled WGS sequence"/>
</dbReference>
<dbReference type="FunFam" id="1.10.8.60:FF:000013">
    <property type="entry name" value="DNA polymerase III subunit gamma/tau"/>
    <property type="match status" value="1"/>
</dbReference>
<evidence type="ECO:0000256" key="2">
    <source>
        <dbReference type="ARBA" id="ARBA00022679"/>
    </source>
</evidence>
<feature type="domain" description="AAA+ ATPase" evidence="13">
    <location>
        <begin position="71"/>
        <end position="219"/>
    </location>
</feature>
<dbReference type="InterPro" id="IPR050238">
    <property type="entry name" value="DNA_Rep/Repair_Clamp_Loader"/>
</dbReference>
<keyword evidence="6 11" id="KW-0547">Nucleotide-binding</keyword>
<dbReference type="SUPFAM" id="SSF52540">
    <property type="entry name" value="P-loop containing nucleoside triphosphate hydrolases"/>
    <property type="match status" value="1"/>
</dbReference>
<dbReference type="Gene3D" id="3.40.50.300">
    <property type="entry name" value="P-loop containing nucleotide triphosphate hydrolases"/>
    <property type="match status" value="1"/>
</dbReference>
<comment type="subunit">
    <text evidence="11">DNA polymerase III contains a core (composed of alpha, epsilon and theta chains) that associates with a tau subunit. This core dimerizes to form the POLIII' complex. PolIII' associates with the gamma complex (composed of gamma, delta, delta', psi and chi chains) and with the beta chain to form the complete DNA polymerase III complex.</text>
</comment>
<dbReference type="InterPro" id="IPR022754">
    <property type="entry name" value="DNA_pol_III_gamma-3"/>
</dbReference>
<evidence type="ECO:0000313" key="15">
    <source>
        <dbReference type="Proteomes" id="UP000034832"/>
    </source>
</evidence>
<evidence type="ECO:0000256" key="9">
    <source>
        <dbReference type="ARBA" id="ARBA00022932"/>
    </source>
</evidence>
<dbReference type="Gene3D" id="1.20.272.10">
    <property type="match status" value="1"/>
</dbReference>
<dbReference type="PANTHER" id="PTHR11669:SF0">
    <property type="entry name" value="PROTEIN STICHEL-LIKE 2"/>
    <property type="match status" value="1"/>
</dbReference>
<gene>
    <name evidence="11" type="primary">dnaX</name>
    <name evidence="14" type="ORF">YH63_009415</name>
</gene>
<dbReference type="InterPro" id="IPR003593">
    <property type="entry name" value="AAA+_ATPase"/>
</dbReference>
<keyword evidence="3 11" id="KW-0548">Nucleotidyltransferase</keyword>
<evidence type="ECO:0000256" key="4">
    <source>
        <dbReference type="ARBA" id="ARBA00022705"/>
    </source>
</evidence>
<evidence type="ECO:0000256" key="10">
    <source>
        <dbReference type="ARBA" id="ARBA00049244"/>
    </source>
</evidence>
<evidence type="ECO:0000256" key="8">
    <source>
        <dbReference type="ARBA" id="ARBA00022840"/>
    </source>
</evidence>
<dbReference type="Gene3D" id="1.10.8.60">
    <property type="match status" value="1"/>
</dbReference>
<dbReference type="GO" id="GO:0046872">
    <property type="term" value="F:metal ion binding"/>
    <property type="evidence" value="ECO:0007669"/>
    <property type="project" value="UniProtKB-KW"/>
</dbReference>
<dbReference type="PANTHER" id="PTHR11669">
    <property type="entry name" value="REPLICATION FACTOR C / DNA POLYMERASE III GAMMA-TAU SUBUNIT"/>
    <property type="match status" value="1"/>
</dbReference>
<feature type="region of interest" description="Disordered" evidence="12">
    <location>
        <begin position="604"/>
        <end position="627"/>
    </location>
</feature>
<dbReference type="CDD" id="cd18137">
    <property type="entry name" value="HLD_clamp_pol_III_gamma_tau"/>
    <property type="match status" value="1"/>
</dbReference>
<keyword evidence="9 11" id="KW-0239">DNA-directed DNA polymerase</keyword>
<dbReference type="InterPro" id="IPR012763">
    <property type="entry name" value="DNA_pol_III_sug/sutau_N"/>
</dbReference>
<dbReference type="AlphaFoldDB" id="A0A4U6BQ38"/>
<name>A0A4U6BQ38_9BRAD</name>
<dbReference type="EC" id="2.7.7.7" evidence="11"/>
<keyword evidence="7" id="KW-0862">Zinc</keyword>
<evidence type="ECO:0000256" key="1">
    <source>
        <dbReference type="ARBA" id="ARBA00006360"/>
    </source>
</evidence>
<reference evidence="14" key="1">
    <citation type="submission" date="2019-04" db="EMBL/GenBank/DDBJ databases">
        <title>Whole genome sequencing of cave bacteria.</title>
        <authorList>
            <person name="Gan H.M."/>
            <person name="Barton H."/>
            <person name="Savka M.A."/>
        </authorList>
    </citation>
    <scope>NUCLEOTIDE SEQUENCE [LARGE SCALE GENOMIC DNA]</scope>
    <source>
        <strain evidence="14">LC387</strain>
    </source>
</reference>
<feature type="region of interest" description="Disordered" evidence="12">
    <location>
        <begin position="429"/>
        <end position="474"/>
    </location>
</feature>
<comment type="caution">
    <text evidence="14">The sequence shown here is derived from an EMBL/GenBank/DDBJ whole genome shotgun (WGS) entry which is preliminary data.</text>
</comment>
<evidence type="ECO:0000313" key="14">
    <source>
        <dbReference type="EMBL" id="TKT71615.1"/>
    </source>
</evidence>
<comment type="similarity">
    <text evidence="1 11">Belongs to the DnaX/STICHEL family.</text>
</comment>
<comment type="catalytic activity">
    <reaction evidence="10 11">
        <text>DNA(n) + a 2'-deoxyribonucleoside 5'-triphosphate = DNA(n+1) + diphosphate</text>
        <dbReference type="Rhea" id="RHEA:22508"/>
        <dbReference type="Rhea" id="RHEA-COMP:17339"/>
        <dbReference type="Rhea" id="RHEA-COMP:17340"/>
        <dbReference type="ChEBI" id="CHEBI:33019"/>
        <dbReference type="ChEBI" id="CHEBI:61560"/>
        <dbReference type="ChEBI" id="CHEBI:173112"/>
        <dbReference type="EC" id="2.7.7.7"/>
    </reaction>
</comment>
<evidence type="ECO:0000256" key="3">
    <source>
        <dbReference type="ARBA" id="ARBA00022695"/>
    </source>
</evidence>
<evidence type="ECO:0000256" key="11">
    <source>
        <dbReference type="RuleBase" id="RU364063"/>
    </source>
</evidence>
<dbReference type="Pfam" id="PF12362">
    <property type="entry name" value="DUF3646"/>
    <property type="match status" value="1"/>
</dbReference>
<dbReference type="FunFam" id="1.20.272.10:FF:000003">
    <property type="entry name" value="DNA polymerase III subunit gamma/tau"/>
    <property type="match status" value="1"/>
</dbReference>
<dbReference type="RefSeq" id="WP_046827828.1">
    <property type="nucleotide sequence ID" value="NZ_LBIA02000001.1"/>
</dbReference>
<dbReference type="OrthoDB" id="9810148at2"/>
<keyword evidence="5" id="KW-0479">Metal-binding</keyword>